<feature type="non-terminal residue" evidence="1">
    <location>
        <position position="216"/>
    </location>
</feature>
<dbReference type="EMBL" id="CAUYUJ010016705">
    <property type="protein sequence ID" value="CAK0868013.1"/>
    <property type="molecule type" value="Genomic_DNA"/>
</dbReference>
<name>A0ABN9V5P0_9DINO</name>
<organism evidence="1 2">
    <name type="scientific">Prorocentrum cordatum</name>
    <dbReference type="NCBI Taxonomy" id="2364126"/>
    <lineage>
        <taxon>Eukaryota</taxon>
        <taxon>Sar</taxon>
        <taxon>Alveolata</taxon>
        <taxon>Dinophyceae</taxon>
        <taxon>Prorocentrales</taxon>
        <taxon>Prorocentraceae</taxon>
        <taxon>Prorocentrum</taxon>
    </lineage>
</organism>
<proteinExistence type="predicted"/>
<gene>
    <name evidence="1" type="ORF">PCOR1329_LOCUS54811</name>
</gene>
<protein>
    <submittedName>
        <fullName evidence="1">Uncharacterized protein</fullName>
    </submittedName>
</protein>
<comment type="caution">
    <text evidence="1">The sequence shown here is derived from an EMBL/GenBank/DDBJ whole genome shotgun (WGS) entry which is preliminary data.</text>
</comment>
<evidence type="ECO:0000313" key="1">
    <source>
        <dbReference type="EMBL" id="CAK0868013.1"/>
    </source>
</evidence>
<dbReference type="Proteomes" id="UP001189429">
    <property type="component" value="Unassembled WGS sequence"/>
</dbReference>
<evidence type="ECO:0000313" key="2">
    <source>
        <dbReference type="Proteomes" id="UP001189429"/>
    </source>
</evidence>
<reference evidence="1" key="1">
    <citation type="submission" date="2023-10" db="EMBL/GenBank/DDBJ databases">
        <authorList>
            <person name="Chen Y."/>
            <person name="Shah S."/>
            <person name="Dougan E. K."/>
            <person name="Thang M."/>
            <person name="Chan C."/>
        </authorList>
    </citation>
    <scope>NUCLEOTIDE SEQUENCE [LARGE SCALE GENOMIC DNA]</scope>
</reference>
<keyword evidence="2" id="KW-1185">Reference proteome</keyword>
<accession>A0ABN9V5P0</accession>
<feature type="non-terminal residue" evidence="1">
    <location>
        <position position="1"/>
    </location>
</feature>
<sequence>EAHGTPSEWNELARPLYWGKRTAKIFATSSRVARHPVDAGTIMRFLRLRLGPDGMPVAELLRPPEPRGGGWFRCAWAAFSDLKLPKSSSGLGIGGNLAEWVVAWHGCKVEALYSIMYHGRRPASTSTRSAARSAPTSGSCRCAPMASSGPLPGRCASTARSACPCPTRTSGCSRRGACASRPSGSAVAGPRTWRLAPRWWPSGTQSWRRIRATAQR</sequence>